<evidence type="ECO:0000313" key="3">
    <source>
        <dbReference type="Proteomes" id="UP000265955"/>
    </source>
</evidence>
<organism evidence="2 3">
    <name type="scientific">Noviherbaspirillum saxi</name>
    <dbReference type="NCBI Taxonomy" id="2320863"/>
    <lineage>
        <taxon>Bacteria</taxon>
        <taxon>Pseudomonadati</taxon>
        <taxon>Pseudomonadota</taxon>
        <taxon>Betaproteobacteria</taxon>
        <taxon>Burkholderiales</taxon>
        <taxon>Oxalobacteraceae</taxon>
        <taxon>Noviherbaspirillum</taxon>
    </lineage>
</organism>
<comment type="caution">
    <text evidence="2">The sequence shown here is derived from an EMBL/GenBank/DDBJ whole genome shotgun (WGS) entry which is preliminary data.</text>
</comment>
<evidence type="ECO:0000256" key="1">
    <source>
        <dbReference type="ARBA" id="ARBA00006987"/>
    </source>
</evidence>
<dbReference type="Gene3D" id="3.40.190.10">
    <property type="entry name" value="Periplasmic binding protein-like II"/>
    <property type="match status" value="1"/>
</dbReference>
<dbReference type="AlphaFoldDB" id="A0A3A3FIP4"/>
<dbReference type="InterPro" id="IPR005064">
    <property type="entry name" value="BUG"/>
</dbReference>
<protein>
    <submittedName>
        <fullName evidence="2">Tripartite tricarboxylate transporter substrate binding protein</fullName>
    </submittedName>
</protein>
<evidence type="ECO:0000313" key="2">
    <source>
        <dbReference type="EMBL" id="RJF92258.1"/>
    </source>
</evidence>
<dbReference type="Gene3D" id="3.40.190.150">
    <property type="entry name" value="Bordetella uptake gene, domain 1"/>
    <property type="match status" value="1"/>
</dbReference>
<dbReference type="OrthoDB" id="9125369at2"/>
<dbReference type="PANTHER" id="PTHR42928:SF5">
    <property type="entry name" value="BLR1237 PROTEIN"/>
    <property type="match status" value="1"/>
</dbReference>
<proteinExistence type="inferred from homology"/>
<dbReference type="InterPro" id="IPR042100">
    <property type="entry name" value="Bug_dom1"/>
</dbReference>
<gene>
    <name evidence="2" type="ORF">D3871_26895</name>
</gene>
<dbReference type="RefSeq" id="WP_119772145.1">
    <property type="nucleotide sequence ID" value="NZ_QYUO01000003.1"/>
</dbReference>
<dbReference type="SUPFAM" id="SSF53850">
    <property type="entry name" value="Periplasmic binding protein-like II"/>
    <property type="match status" value="1"/>
</dbReference>
<dbReference type="Proteomes" id="UP000265955">
    <property type="component" value="Unassembled WGS sequence"/>
</dbReference>
<comment type="similarity">
    <text evidence="1">Belongs to the UPF0065 (bug) family.</text>
</comment>
<keyword evidence="3" id="KW-1185">Reference proteome</keyword>
<dbReference type="EMBL" id="QYUO01000003">
    <property type="protein sequence ID" value="RJF92258.1"/>
    <property type="molecule type" value="Genomic_DNA"/>
</dbReference>
<dbReference type="PANTHER" id="PTHR42928">
    <property type="entry name" value="TRICARBOXYLATE-BINDING PROTEIN"/>
    <property type="match status" value="1"/>
</dbReference>
<dbReference type="CDD" id="cd07012">
    <property type="entry name" value="PBP2_Bug_TTT"/>
    <property type="match status" value="1"/>
</dbReference>
<name>A0A3A3FIP4_9BURK</name>
<dbReference type="Pfam" id="PF03401">
    <property type="entry name" value="TctC"/>
    <property type="match status" value="1"/>
</dbReference>
<accession>A0A3A3FIP4</accession>
<reference evidence="3" key="1">
    <citation type="submission" date="2018-09" db="EMBL/GenBank/DDBJ databases">
        <authorList>
            <person name="Zhu H."/>
        </authorList>
    </citation>
    <scope>NUCLEOTIDE SEQUENCE [LARGE SCALE GENOMIC DNA]</scope>
    <source>
        <strain evidence="3">K1R23-30</strain>
    </source>
</reference>
<sequence length="330" mass="35197">MNHSFYPKRRRLLAAAGGGLLLGTALTGFAQSTGGSGPIKIIVPFSPGTTPDLMARLLDPKLARRLGKPVIVDNKPGASGILGMDAVAKAAPDGHTLMIGTSTALTIPYFYKKIPFDVIQSFQPITMVGRTNFALVAHSSVPVANARELVAYLKKNPDKVTYGSPGKGTFHHLVMEQFAAQTATTITHVPYKGSAGMFTDLVGGHVDLAIMPLHVAAPLESAGKLKIIGATRAERDRSHPKIVTLQEAGIAAFNNDAWYAVWGPKGMSKELVTGYATALQEALGNDEVKAKLDQQGVSITPSTPEELNKIARAEYEHWGRIIKAANIQPE</sequence>
<dbReference type="PIRSF" id="PIRSF017082">
    <property type="entry name" value="YflP"/>
    <property type="match status" value="1"/>
</dbReference>